<organism evidence="1 2">
    <name type="scientific">Neisseria lactamica ATCC 23970</name>
    <dbReference type="NCBI Taxonomy" id="546265"/>
    <lineage>
        <taxon>Bacteria</taxon>
        <taxon>Pseudomonadati</taxon>
        <taxon>Pseudomonadota</taxon>
        <taxon>Betaproteobacteria</taxon>
        <taxon>Neisseriales</taxon>
        <taxon>Neisseriaceae</taxon>
        <taxon>Neisseria</taxon>
    </lineage>
</organism>
<name>D0WA82_NEILA</name>
<protein>
    <submittedName>
        <fullName evidence="1">Uncharacterized protein</fullName>
    </submittedName>
</protein>
<accession>D0WA82</accession>
<proteinExistence type="predicted"/>
<evidence type="ECO:0000313" key="1">
    <source>
        <dbReference type="EMBL" id="EEZ75480.1"/>
    </source>
</evidence>
<dbReference type="EMBL" id="ACEQ02000016">
    <property type="protein sequence ID" value="EEZ75480.1"/>
    <property type="molecule type" value="Genomic_DNA"/>
</dbReference>
<sequence length="41" mass="4408">MVWGVGLSLCFGKDRSSEKSVIRILVSDSLFSYAVKSDAGV</sequence>
<gene>
    <name evidence="1" type="ORF">NEILACOT_04450</name>
</gene>
<reference evidence="1 2" key="1">
    <citation type="submission" date="2009-10" db="EMBL/GenBank/DDBJ databases">
        <authorList>
            <person name="Weinstock G."/>
            <person name="Sodergren E."/>
            <person name="Clifton S."/>
            <person name="Fulton L."/>
            <person name="Fulton B."/>
            <person name="Courtney L."/>
            <person name="Fronick C."/>
            <person name="Harrison M."/>
            <person name="Strong C."/>
            <person name="Farmer C."/>
            <person name="Delahaunty K."/>
            <person name="Markovic C."/>
            <person name="Hall O."/>
            <person name="Minx P."/>
            <person name="Tomlinson C."/>
            <person name="Mitreva M."/>
            <person name="Nelson J."/>
            <person name="Hou S."/>
            <person name="Wollam A."/>
            <person name="Pepin K.H."/>
            <person name="Johnson M."/>
            <person name="Bhonagiri V."/>
            <person name="Nash W.E."/>
            <person name="Warren W."/>
            <person name="Chinwalla A."/>
            <person name="Mardis E.R."/>
            <person name="Wilson R.K."/>
        </authorList>
    </citation>
    <scope>NUCLEOTIDE SEQUENCE [LARGE SCALE GENOMIC DNA]</scope>
    <source>
        <strain evidence="1 2">ATCC 23970</strain>
    </source>
</reference>
<evidence type="ECO:0000313" key="2">
    <source>
        <dbReference type="Proteomes" id="UP000003843"/>
    </source>
</evidence>
<dbReference type="AlphaFoldDB" id="D0WA82"/>
<dbReference type="Proteomes" id="UP000003843">
    <property type="component" value="Unassembled WGS sequence"/>
</dbReference>
<comment type="caution">
    <text evidence="1">The sequence shown here is derived from an EMBL/GenBank/DDBJ whole genome shotgun (WGS) entry which is preliminary data.</text>
</comment>